<dbReference type="EMBL" id="CAJVQB010108164">
    <property type="protein sequence ID" value="CAG8851839.1"/>
    <property type="molecule type" value="Genomic_DNA"/>
</dbReference>
<keyword evidence="2" id="KW-1185">Reference proteome</keyword>
<feature type="non-terminal residue" evidence="1">
    <location>
        <position position="49"/>
    </location>
</feature>
<proteinExistence type="predicted"/>
<gene>
    <name evidence="1" type="ORF">GMARGA_LOCUS40940</name>
</gene>
<name>A0ABN7XDP6_GIGMA</name>
<reference evidence="1 2" key="1">
    <citation type="submission" date="2021-06" db="EMBL/GenBank/DDBJ databases">
        <authorList>
            <person name="Kallberg Y."/>
            <person name="Tangrot J."/>
            <person name="Rosling A."/>
        </authorList>
    </citation>
    <scope>NUCLEOTIDE SEQUENCE [LARGE SCALE GENOMIC DNA]</scope>
    <source>
        <strain evidence="1 2">120-4 pot B 10/14</strain>
    </source>
</reference>
<comment type="caution">
    <text evidence="1">The sequence shown here is derived from an EMBL/GenBank/DDBJ whole genome shotgun (WGS) entry which is preliminary data.</text>
</comment>
<sequence length="49" mass="5949">ELILSDLSQEQVEETIWQAKILDEMKQLKVVFQFWNKKNNNNLLYTSFM</sequence>
<evidence type="ECO:0000313" key="2">
    <source>
        <dbReference type="Proteomes" id="UP000789901"/>
    </source>
</evidence>
<evidence type="ECO:0000313" key="1">
    <source>
        <dbReference type="EMBL" id="CAG8851839.1"/>
    </source>
</evidence>
<organism evidence="1 2">
    <name type="scientific">Gigaspora margarita</name>
    <dbReference type="NCBI Taxonomy" id="4874"/>
    <lineage>
        <taxon>Eukaryota</taxon>
        <taxon>Fungi</taxon>
        <taxon>Fungi incertae sedis</taxon>
        <taxon>Mucoromycota</taxon>
        <taxon>Glomeromycotina</taxon>
        <taxon>Glomeromycetes</taxon>
        <taxon>Diversisporales</taxon>
        <taxon>Gigasporaceae</taxon>
        <taxon>Gigaspora</taxon>
    </lineage>
</organism>
<protein>
    <submittedName>
        <fullName evidence="1">13585_t:CDS:1</fullName>
    </submittedName>
</protein>
<feature type="non-terminal residue" evidence="1">
    <location>
        <position position="1"/>
    </location>
</feature>
<dbReference type="Proteomes" id="UP000789901">
    <property type="component" value="Unassembled WGS sequence"/>
</dbReference>
<accession>A0ABN7XDP6</accession>